<dbReference type="Gene3D" id="3.90.550.10">
    <property type="entry name" value="Spore Coat Polysaccharide Biosynthesis Protein SpsA, Chain A"/>
    <property type="match status" value="1"/>
</dbReference>
<dbReference type="SUPFAM" id="SSF53448">
    <property type="entry name" value="Nucleotide-diphospho-sugar transferases"/>
    <property type="match status" value="1"/>
</dbReference>
<comment type="similarity">
    <text evidence="1">Belongs to the glycosyltransferase 2 family.</text>
</comment>
<dbReference type="GO" id="GO:0016757">
    <property type="term" value="F:glycosyltransferase activity"/>
    <property type="evidence" value="ECO:0007669"/>
    <property type="project" value="UniProtKB-KW"/>
</dbReference>
<name>A0A8T9N155_9NEIS</name>
<protein>
    <submittedName>
        <fullName evidence="5">Glycosyltransferase</fullName>
        <ecNumber evidence="5">2.4.-.-</ecNumber>
    </submittedName>
</protein>
<reference evidence="5" key="2">
    <citation type="submission" date="2024-09" db="EMBL/GenBank/DDBJ databases">
        <authorList>
            <person name="Veyrier F.J."/>
        </authorList>
    </citation>
    <scope>NUCLEOTIDE SEQUENCE</scope>
    <source>
        <strain evidence="5">17694</strain>
    </source>
</reference>
<evidence type="ECO:0000256" key="2">
    <source>
        <dbReference type="ARBA" id="ARBA00022676"/>
    </source>
</evidence>
<evidence type="ECO:0000256" key="3">
    <source>
        <dbReference type="ARBA" id="ARBA00022679"/>
    </source>
</evidence>
<proteinExistence type="inferred from homology"/>
<keyword evidence="2 5" id="KW-0328">Glycosyltransferase</keyword>
<dbReference type="CDD" id="cd04195">
    <property type="entry name" value="GT2_AmsE_like"/>
    <property type="match status" value="1"/>
</dbReference>
<reference evidence="5" key="1">
    <citation type="journal article" date="2022" name="Res Sq">
        <title>Evolution of multicellular longitudinally dividing oral cavity symbionts (Neisseriaceae).</title>
        <authorList>
            <person name="Nyongesa S."/>
            <person name="Weber P."/>
            <person name="Bernet E."/>
            <person name="Pullido F."/>
            <person name="Nieckarz M."/>
            <person name="Delaby M."/>
            <person name="Nieves C."/>
            <person name="Viehboeck T."/>
            <person name="Krause N."/>
            <person name="Rivera-Millot A."/>
            <person name="Nakamura A."/>
            <person name="Vischer N."/>
            <person name="VanNieuwenhze M."/>
            <person name="Brun Y."/>
            <person name="Cava F."/>
            <person name="Bulgheresi S."/>
            <person name="Veyrier F."/>
        </authorList>
    </citation>
    <scope>NUCLEOTIDE SEQUENCE</scope>
    <source>
        <strain evidence="5">17694</strain>
    </source>
</reference>
<dbReference type="AlphaFoldDB" id="A0A8T9N155"/>
<organism evidence="5 6">
    <name type="scientific">Conchiformibius kuhniae</name>
    <dbReference type="NCBI Taxonomy" id="211502"/>
    <lineage>
        <taxon>Bacteria</taxon>
        <taxon>Pseudomonadati</taxon>
        <taxon>Pseudomonadota</taxon>
        <taxon>Betaproteobacteria</taxon>
        <taxon>Neisseriales</taxon>
        <taxon>Neisseriaceae</taxon>
        <taxon>Conchiformibius</taxon>
    </lineage>
</organism>
<dbReference type="EMBL" id="CP091521">
    <property type="protein sequence ID" value="UOP05713.2"/>
    <property type="molecule type" value="Genomic_DNA"/>
</dbReference>
<dbReference type="InterPro" id="IPR050834">
    <property type="entry name" value="Glycosyltransf_2"/>
</dbReference>
<dbReference type="InterPro" id="IPR029044">
    <property type="entry name" value="Nucleotide-diphossugar_trans"/>
</dbReference>
<evidence type="ECO:0000259" key="4">
    <source>
        <dbReference type="Pfam" id="PF00535"/>
    </source>
</evidence>
<evidence type="ECO:0000313" key="5">
    <source>
        <dbReference type="EMBL" id="UOP05713.2"/>
    </source>
</evidence>
<keyword evidence="3 5" id="KW-0808">Transferase</keyword>
<dbReference type="RefSeq" id="WP_027009336.1">
    <property type="nucleotide sequence ID" value="NZ_CP091521.1"/>
</dbReference>
<accession>A0A8T9N155</accession>
<dbReference type="EC" id="2.4.-.-" evidence="5"/>
<dbReference type="KEGG" id="ckh:LVJ77_11350"/>
<gene>
    <name evidence="5" type="ORF">LVJ77_11350</name>
</gene>
<dbReference type="PANTHER" id="PTHR43685:SF5">
    <property type="entry name" value="GLYCOSYLTRANSFERASE EPSE-RELATED"/>
    <property type="match status" value="1"/>
</dbReference>
<dbReference type="InterPro" id="IPR001173">
    <property type="entry name" value="Glyco_trans_2-like"/>
</dbReference>
<evidence type="ECO:0000256" key="1">
    <source>
        <dbReference type="ARBA" id="ARBA00006739"/>
    </source>
</evidence>
<sequence length="269" mass="31166">MQFSVLMSLYYREKPEYLRKCLNSLAMQTKAADQIVLVYDGEVGAALEAVVAKFSDLPLEIVRLPENIGLGRALNVGLDACRHEWVFRMDTDDMCIPERFEKQCAFIETNPEIDLFGGQISEFSHRAEQPDGVRRVPLQHHEICKFAKKRNPFNHMTVAYKKSCVMKAGGYQHHLYMEDYNLWLRMLAQGAQTANLPDALVQVRSGEQMVARRGGLAYFRSEWQLFRLKRYLVVHNSLPAFCIFLLRSISRLLPTQLLCIIYQKFLRKK</sequence>
<evidence type="ECO:0000313" key="6">
    <source>
        <dbReference type="Proteomes" id="UP000831534"/>
    </source>
</evidence>
<dbReference type="PANTHER" id="PTHR43685">
    <property type="entry name" value="GLYCOSYLTRANSFERASE"/>
    <property type="match status" value="1"/>
</dbReference>
<dbReference type="Proteomes" id="UP000831534">
    <property type="component" value="Chromosome"/>
</dbReference>
<feature type="domain" description="Glycosyltransferase 2-like" evidence="4">
    <location>
        <begin position="4"/>
        <end position="158"/>
    </location>
</feature>
<keyword evidence="6" id="KW-1185">Reference proteome</keyword>
<dbReference type="Pfam" id="PF00535">
    <property type="entry name" value="Glycos_transf_2"/>
    <property type="match status" value="1"/>
</dbReference>